<evidence type="ECO:0000313" key="5">
    <source>
        <dbReference type="EMBL" id="NOJ47803.1"/>
    </source>
</evidence>
<feature type="domain" description="4-oxalocrotonate tautomerase-like" evidence="4">
    <location>
        <begin position="2"/>
        <end position="53"/>
    </location>
</feature>
<keyword evidence="6" id="KW-1185">Reference proteome</keyword>
<keyword evidence="2" id="KW-0413">Isomerase</keyword>
<comment type="caution">
    <text evidence="5">The sequence shown here is derived from an EMBL/GenBank/DDBJ whole genome shotgun (WGS) entry which is preliminary data.</text>
</comment>
<comment type="similarity">
    <text evidence="1">Belongs to the 4-oxalocrotonate tautomerase family.</text>
</comment>
<evidence type="ECO:0000256" key="1">
    <source>
        <dbReference type="ARBA" id="ARBA00006723"/>
    </source>
</evidence>
<evidence type="ECO:0000259" key="4">
    <source>
        <dbReference type="Pfam" id="PF01361"/>
    </source>
</evidence>
<evidence type="ECO:0000313" key="6">
    <source>
        <dbReference type="Proteomes" id="UP000528734"/>
    </source>
</evidence>
<dbReference type="Gene3D" id="3.30.429.10">
    <property type="entry name" value="Macrophage Migration Inhibitory Factor"/>
    <property type="match status" value="1"/>
</dbReference>
<dbReference type="GO" id="GO:0016862">
    <property type="term" value="F:intramolecular oxidoreductase activity, interconverting keto- and enol-groups"/>
    <property type="evidence" value="ECO:0007669"/>
    <property type="project" value="InterPro"/>
</dbReference>
<dbReference type="Proteomes" id="UP000528734">
    <property type="component" value="Unassembled WGS sequence"/>
</dbReference>
<reference evidence="5 6" key="1">
    <citation type="submission" date="2020-03" db="EMBL/GenBank/DDBJ databases">
        <title>Bradyrhizobium diversity isolated from nodules of Muelleranthus trifoliolatus.</title>
        <authorList>
            <person name="Klepa M."/>
            <person name="Helene L."/>
            <person name="Hungria M."/>
        </authorList>
    </citation>
    <scope>NUCLEOTIDE SEQUENCE [LARGE SCALE GENOMIC DNA]</scope>
    <source>
        <strain evidence="5 6">WSM 1744</strain>
    </source>
</reference>
<dbReference type="Pfam" id="PF01361">
    <property type="entry name" value="Tautomerase"/>
    <property type="match status" value="1"/>
</dbReference>
<dbReference type="PANTHER" id="PTHR35530">
    <property type="entry name" value="TAUTOMERASE-RELATED"/>
    <property type="match status" value="1"/>
</dbReference>
<protein>
    <submittedName>
        <fullName evidence="5">4-oxalocrotonate tautomerase</fullName>
    </submittedName>
</protein>
<dbReference type="AlphaFoldDB" id="A0A7Y4M2J3"/>
<proteinExistence type="inferred from homology"/>
<dbReference type="RefSeq" id="WP_171710706.1">
    <property type="nucleotide sequence ID" value="NZ_JAAVLW010000005.1"/>
</dbReference>
<accession>A0A7Y4M2J3</accession>
<organism evidence="5 6">
    <name type="scientific">Bradyrhizobium archetypum</name>
    <dbReference type="NCBI Taxonomy" id="2721160"/>
    <lineage>
        <taxon>Bacteria</taxon>
        <taxon>Pseudomonadati</taxon>
        <taxon>Pseudomonadota</taxon>
        <taxon>Alphaproteobacteria</taxon>
        <taxon>Hyphomicrobiales</taxon>
        <taxon>Nitrobacteraceae</taxon>
        <taxon>Bradyrhizobium</taxon>
    </lineage>
</organism>
<evidence type="ECO:0000256" key="2">
    <source>
        <dbReference type="ARBA" id="ARBA00023235"/>
    </source>
</evidence>
<dbReference type="PANTHER" id="PTHR35530:SF1">
    <property type="entry name" value="2-HYDROXYMUCONATE TAUTOMERASE"/>
    <property type="match status" value="1"/>
</dbReference>
<evidence type="ECO:0000256" key="3">
    <source>
        <dbReference type="PIRSR" id="PIRSR037799-1"/>
    </source>
</evidence>
<dbReference type="InterPro" id="IPR014347">
    <property type="entry name" value="Tautomerase/MIF_sf"/>
</dbReference>
<feature type="active site" description="Proton acceptor; via imino nitrogen" evidence="3">
    <location>
        <position position="2"/>
    </location>
</feature>
<dbReference type="SUPFAM" id="SSF55331">
    <property type="entry name" value="Tautomerase/MIF"/>
    <property type="match status" value="1"/>
</dbReference>
<dbReference type="EMBL" id="JAAVLW010000005">
    <property type="protein sequence ID" value="NOJ47803.1"/>
    <property type="molecule type" value="Genomic_DNA"/>
</dbReference>
<name>A0A7Y4M2J3_9BRAD</name>
<dbReference type="InterPro" id="IPR004370">
    <property type="entry name" value="4-OT-like_dom"/>
</dbReference>
<sequence length="76" mass="8294">MPHVVVKLYSGQSNQQKAALAESVTKAVMDTLGYGQNSVSVGIEDVEPKDWASQVYGPDIVDKPETIFKKPGYDTH</sequence>
<dbReference type="InterPro" id="IPR017284">
    <property type="entry name" value="Tautomerase_PptA"/>
</dbReference>
<dbReference type="GO" id="GO:0005737">
    <property type="term" value="C:cytoplasm"/>
    <property type="evidence" value="ECO:0007669"/>
    <property type="project" value="InterPro"/>
</dbReference>
<gene>
    <name evidence="5" type="ORF">HCN50_16365</name>
</gene>
<dbReference type="PIRSF" id="PIRSF037799">
    <property type="entry name" value="Tautomer_YdcE_prd"/>
    <property type="match status" value="1"/>
</dbReference>